<protein>
    <submittedName>
        <fullName evidence="2">Protein kinase domain-containing protein</fullName>
    </submittedName>
</protein>
<sequence>MNKGHINSRRINEFDASGRIGEGTYGVVFKARWAKMNCDVALKKIKIDKDLEGVPSTCLREVSLLKELSHPNVVKLYDAIYLETRLFLVFEFIDNDLKNVIKKIKNRKIPLPYIKSFAHQLLNALAYCHARRVLHRDLKPQNLLVTNSGTIKLADFGLARSISLPARNYTHEVVTLWYRAPEIILGADFYSTGVDVWSLSLILLECYTGQALLPGDSEIDQLYKIFKMFGTPNNSIWPGVERYRDYSVTFPQWTRIKLSDKVENLPTDFEEFLEAMLVYNPRERMFVSAGLRHYFLRAMDKDLEPISLLFE</sequence>
<dbReference type="Proteomes" id="UP000095286">
    <property type="component" value="Unplaced"/>
</dbReference>
<name>A0AC35TGF1_9BILA</name>
<dbReference type="WBParaSite" id="RSKR_0000033100.1">
    <property type="protein sequence ID" value="RSKR_0000033100.1"/>
    <property type="gene ID" value="RSKR_0000033100"/>
</dbReference>
<accession>A0AC35TGF1</accession>
<reference evidence="2" key="1">
    <citation type="submission" date="2016-11" db="UniProtKB">
        <authorList>
            <consortium name="WormBaseParasite"/>
        </authorList>
    </citation>
    <scope>IDENTIFICATION</scope>
    <source>
        <strain evidence="2">KR3021</strain>
    </source>
</reference>
<organism evidence="1 2">
    <name type="scientific">Rhabditophanes sp. KR3021</name>
    <dbReference type="NCBI Taxonomy" id="114890"/>
    <lineage>
        <taxon>Eukaryota</taxon>
        <taxon>Metazoa</taxon>
        <taxon>Ecdysozoa</taxon>
        <taxon>Nematoda</taxon>
        <taxon>Chromadorea</taxon>
        <taxon>Rhabditida</taxon>
        <taxon>Tylenchina</taxon>
        <taxon>Panagrolaimomorpha</taxon>
        <taxon>Strongyloidoidea</taxon>
        <taxon>Alloionematidae</taxon>
        <taxon>Rhabditophanes</taxon>
    </lineage>
</organism>
<proteinExistence type="predicted"/>
<evidence type="ECO:0000313" key="2">
    <source>
        <dbReference type="WBParaSite" id="RSKR_0000033100.1"/>
    </source>
</evidence>
<evidence type="ECO:0000313" key="1">
    <source>
        <dbReference type="Proteomes" id="UP000095286"/>
    </source>
</evidence>